<dbReference type="EMBL" id="JAYGHX010000018">
    <property type="protein sequence ID" value="MEA5392823.1"/>
    <property type="molecule type" value="Genomic_DNA"/>
</dbReference>
<gene>
    <name evidence="1" type="ORF">VB738_16295</name>
</gene>
<organism evidence="1 2">
    <name type="scientific">Cyanobium gracile UHCC 0139</name>
    <dbReference type="NCBI Taxonomy" id="3110308"/>
    <lineage>
        <taxon>Bacteria</taxon>
        <taxon>Bacillati</taxon>
        <taxon>Cyanobacteriota</taxon>
        <taxon>Cyanophyceae</taxon>
        <taxon>Synechococcales</taxon>
        <taxon>Prochlorococcaceae</taxon>
        <taxon>Cyanobium</taxon>
    </lineage>
</organism>
<comment type="caution">
    <text evidence="1">The sequence shown here is derived from an EMBL/GenBank/DDBJ whole genome shotgun (WGS) entry which is preliminary data.</text>
</comment>
<dbReference type="Proteomes" id="UP001304461">
    <property type="component" value="Unassembled WGS sequence"/>
</dbReference>
<proteinExistence type="predicted"/>
<accession>A0ABU5RYG2</accession>
<dbReference type="RefSeq" id="WP_323306739.1">
    <property type="nucleotide sequence ID" value="NZ_JAYGHX010000018.1"/>
</dbReference>
<sequence length="456" mass="49543">MTRSFRLPWAGPLPLTLALAGLLALVQQQLLLRQPPRLERLTPVAASSGPAALQARFSRPMDPASLDRDSTLSPPLAHRWLGDGDTLLLNLSPDQRIRSPLQLQLAGRDRRGLALAPQRWQWDPRPRLLAVVPVASGEQLQVQEHDGRWRPISLIWPRITMVEPLGGGEAVAVVSRSESGRFRVWRLPLRQQPLRPLDRGRPATPSPVQAGAPEPIGAGEMVFAHISGNRRGDLLVQAGGEQPDQVSISLWPARGGPRVLPLEASGAVRLLPEGGALVVPEIDGLSLRDLPPRPPRRQTLPGSRDLSSFCPRAGRALLVRHWPDFRRSLELVEPGVAPRQLWIGPQALAATACSRGGERIWALLIEGVGRPALTLVTLDRRGTVLASRRLAGWELEPGTGLSYDPTSDRLALVLRPLGDQRGAPPSPPRAVLIEASSLTLQPLPQEALQAIWLPAG</sequence>
<evidence type="ECO:0000313" key="1">
    <source>
        <dbReference type="EMBL" id="MEA5392823.1"/>
    </source>
</evidence>
<name>A0ABU5RYG2_9CYAN</name>
<evidence type="ECO:0000313" key="2">
    <source>
        <dbReference type="Proteomes" id="UP001304461"/>
    </source>
</evidence>
<protein>
    <submittedName>
        <fullName evidence="1">Uncharacterized protein</fullName>
    </submittedName>
</protein>
<reference evidence="1 2" key="1">
    <citation type="submission" date="2023-12" db="EMBL/GenBank/DDBJ databases">
        <title>Baltic Sea Cyanobacteria.</title>
        <authorList>
            <person name="Delbaje E."/>
            <person name="Fewer D.P."/>
            <person name="Shishido T.K."/>
        </authorList>
    </citation>
    <scope>NUCLEOTIDE SEQUENCE [LARGE SCALE GENOMIC DNA]</scope>
    <source>
        <strain evidence="1 2">UHCC 0139</strain>
    </source>
</reference>
<keyword evidence="2" id="KW-1185">Reference proteome</keyword>